<dbReference type="RefSeq" id="WP_203785281.1">
    <property type="nucleotide sequence ID" value="NZ_BOMV01000060.1"/>
</dbReference>
<dbReference type="EMBL" id="BOMV01000060">
    <property type="protein sequence ID" value="GIE98262.1"/>
    <property type="molecule type" value="Genomic_DNA"/>
</dbReference>
<proteinExistence type="predicted"/>
<reference evidence="1" key="1">
    <citation type="submission" date="2021-01" db="EMBL/GenBank/DDBJ databases">
        <title>Whole genome shotgun sequence of Actinoplanes rishiriensis NBRC 108556.</title>
        <authorList>
            <person name="Komaki H."/>
            <person name="Tamura T."/>
        </authorList>
    </citation>
    <scope>NUCLEOTIDE SEQUENCE</scope>
    <source>
        <strain evidence="1">NBRC 108556</strain>
    </source>
</reference>
<sequence>MTAECAVAALLESGGPVRVSMRPCCVLALVGGRAPADPELRESFVCPAAEPAEELPALGSGVPT</sequence>
<protein>
    <submittedName>
        <fullName evidence="1">Uncharacterized protein</fullName>
    </submittedName>
</protein>
<dbReference type="Proteomes" id="UP000636960">
    <property type="component" value="Unassembled WGS sequence"/>
</dbReference>
<dbReference type="AlphaFoldDB" id="A0A919K3P7"/>
<evidence type="ECO:0000313" key="2">
    <source>
        <dbReference type="Proteomes" id="UP000636960"/>
    </source>
</evidence>
<keyword evidence="2" id="KW-1185">Reference proteome</keyword>
<accession>A0A919K3P7</accession>
<name>A0A919K3P7_9ACTN</name>
<gene>
    <name evidence="1" type="ORF">Ari01nite_57270</name>
</gene>
<evidence type="ECO:0000313" key="1">
    <source>
        <dbReference type="EMBL" id="GIE98262.1"/>
    </source>
</evidence>
<comment type="caution">
    <text evidence="1">The sequence shown here is derived from an EMBL/GenBank/DDBJ whole genome shotgun (WGS) entry which is preliminary data.</text>
</comment>
<organism evidence="1 2">
    <name type="scientific">Paractinoplanes rishiriensis</name>
    <dbReference type="NCBI Taxonomy" id="1050105"/>
    <lineage>
        <taxon>Bacteria</taxon>
        <taxon>Bacillati</taxon>
        <taxon>Actinomycetota</taxon>
        <taxon>Actinomycetes</taxon>
        <taxon>Micromonosporales</taxon>
        <taxon>Micromonosporaceae</taxon>
        <taxon>Paractinoplanes</taxon>
    </lineage>
</organism>